<organism evidence="1">
    <name type="scientific">marine sediment metagenome</name>
    <dbReference type="NCBI Taxonomy" id="412755"/>
    <lineage>
        <taxon>unclassified sequences</taxon>
        <taxon>metagenomes</taxon>
        <taxon>ecological metagenomes</taxon>
    </lineage>
</organism>
<dbReference type="EMBL" id="LAZR01010241">
    <property type="protein sequence ID" value="KKM68046.1"/>
    <property type="molecule type" value="Genomic_DNA"/>
</dbReference>
<comment type="caution">
    <text evidence="1">The sequence shown here is derived from an EMBL/GenBank/DDBJ whole genome shotgun (WGS) entry which is preliminary data.</text>
</comment>
<proteinExistence type="predicted"/>
<protein>
    <submittedName>
        <fullName evidence="1">Uncharacterized protein</fullName>
    </submittedName>
</protein>
<dbReference type="AlphaFoldDB" id="A0A0F9K006"/>
<feature type="non-terminal residue" evidence="1">
    <location>
        <position position="1"/>
    </location>
</feature>
<gene>
    <name evidence="1" type="ORF">LCGC14_1464910</name>
</gene>
<accession>A0A0F9K006</accession>
<reference evidence="1" key="1">
    <citation type="journal article" date="2015" name="Nature">
        <title>Complex archaea that bridge the gap between prokaryotes and eukaryotes.</title>
        <authorList>
            <person name="Spang A."/>
            <person name="Saw J.H."/>
            <person name="Jorgensen S.L."/>
            <person name="Zaremba-Niedzwiedzka K."/>
            <person name="Martijn J."/>
            <person name="Lind A.E."/>
            <person name="van Eijk R."/>
            <person name="Schleper C."/>
            <person name="Guy L."/>
            <person name="Ettema T.J."/>
        </authorList>
    </citation>
    <scope>NUCLEOTIDE SEQUENCE</scope>
</reference>
<sequence length="56" mass="6721">YQYFEGVGEKFKELFLKPEHVVLLKLLKPYKSKNFPFKIFLRDETVGYSTIDELFS</sequence>
<name>A0A0F9K006_9ZZZZ</name>
<evidence type="ECO:0000313" key="1">
    <source>
        <dbReference type="EMBL" id="KKM68046.1"/>
    </source>
</evidence>